<protein>
    <submittedName>
        <fullName evidence="2">Type II secretion system GspH family protein</fullName>
    </submittedName>
</protein>
<dbReference type="InterPro" id="IPR012902">
    <property type="entry name" value="N_methyl_site"/>
</dbReference>
<evidence type="ECO:0000313" key="3">
    <source>
        <dbReference type="Proteomes" id="UP000663814"/>
    </source>
</evidence>
<dbReference type="RefSeq" id="WP_224673216.1">
    <property type="nucleotide sequence ID" value="NZ_JAERPS020000001.1"/>
</dbReference>
<evidence type="ECO:0000313" key="2">
    <source>
        <dbReference type="EMBL" id="MBZ9610284.1"/>
    </source>
</evidence>
<sequence>MSLYRYNKLNGFTLIELLIVMTILALTLALVIPFSVKQVDNSLARSERQMVVLMLNRSADLSLLRSAPVRLKLAGRKISEHAVETPRELALDFISFTTETELTIRPLGLINPVQIEAVIDGQYWLLKVENDKAIWTHLN</sequence>
<name>A0ABS7X3Z5_9GAMM</name>
<comment type="caution">
    <text evidence="2">The sequence shown here is derived from an EMBL/GenBank/DDBJ whole genome shotgun (WGS) entry which is preliminary data.</text>
</comment>
<accession>A0ABS7X3Z5</accession>
<dbReference type="Pfam" id="PF07963">
    <property type="entry name" value="N_methyl"/>
    <property type="match status" value="1"/>
</dbReference>
<keyword evidence="1" id="KW-0812">Transmembrane</keyword>
<dbReference type="InterPro" id="IPR045584">
    <property type="entry name" value="Pilin-like"/>
</dbReference>
<keyword evidence="3" id="KW-1185">Reference proteome</keyword>
<gene>
    <name evidence="2" type="ORF">I4W93_001615</name>
</gene>
<feature type="transmembrane region" description="Helical" evidence="1">
    <location>
        <begin position="12"/>
        <end position="36"/>
    </location>
</feature>
<dbReference type="Proteomes" id="UP000663814">
    <property type="component" value="Unassembled WGS sequence"/>
</dbReference>
<keyword evidence="1" id="KW-1133">Transmembrane helix</keyword>
<proteinExistence type="predicted"/>
<keyword evidence="1" id="KW-0472">Membrane</keyword>
<reference evidence="2 3" key="1">
    <citation type="submission" date="2021-08" db="EMBL/GenBank/DDBJ databases">
        <title>Rheinheimera aquimaris sp. nov., isolated from seawater of the East Sea in Korea.</title>
        <authorList>
            <person name="Kim K.H."/>
            <person name="Wenting R."/>
            <person name="Kim K.R."/>
            <person name="Jeon C.O."/>
        </authorList>
    </citation>
    <scope>NUCLEOTIDE SEQUENCE [LARGE SCALE GENOMIC DNA]</scope>
    <source>
        <strain evidence="2 3">MA-13</strain>
    </source>
</reference>
<organism evidence="2 3">
    <name type="scientific">Rheinheimera maricola</name>
    <dbReference type="NCBI Taxonomy" id="2793282"/>
    <lineage>
        <taxon>Bacteria</taxon>
        <taxon>Pseudomonadati</taxon>
        <taxon>Pseudomonadota</taxon>
        <taxon>Gammaproteobacteria</taxon>
        <taxon>Chromatiales</taxon>
        <taxon>Chromatiaceae</taxon>
        <taxon>Rheinheimera</taxon>
    </lineage>
</organism>
<dbReference type="NCBIfam" id="TIGR02532">
    <property type="entry name" value="IV_pilin_GFxxxE"/>
    <property type="match status" value="1"/>
</dbReference>
<evidence type="ECO:0000256" key="1">
    <source>
        <dbReference type="SAM" id="Phobius"/>
    </source>
</evidence>
<dbReference type="EMBL" id="JAERPS020000001">
    <property type="protein sequence ID" value="MBZ9610284.1"/>
    <property type="molecule type" value="Genomic_DNA"/>
</dbReference>
<dbReference type="SUPFAM" id="SSF54523">
    <property type="entry name" value="Pili subunits"/>
    <property type="match status" value="1"/>
</dbReference>